<dbReference type="Pfam" id="PF04205">
    <property type="entry name" value="FMN_bind"/>
    <property type="match status" value="1"/>
</dbReference>
<dbReference type="SMART" id="SM00900">
    <property type="entry name" value="FMN_bind"/>
    <property type="match status" value="1"/>
</dbReference>
<dbReference type="Pfam" id="PF00890">
    <property type="entry name" value="FAD_binding_2"/>
    <property type="match status" value="1"/>
</dbReference>
<reference evidence="9 10" key="1">
    <citation type="submission" date="2019-10" db="EMBL/GenBank/DDBJ databases">
        <title>Genome diversity of Sutterella seckii.</title>
        <authorList>
            <person name="Chaplin A.V."/>
            <person name="Sokolova S.R."/>
            <person name="Mosin K.A."/>
            <person name="Ivanova E.L."/>
            <person name="Kochetkova T.O."/>
            <person name="Goltsov A.Y."/>
            <person name="Trofimov D.Y."/>
            <person name="Efimov B.A."/>
        </authorList>
    </citation>
    <scope>NUCLEOTIDE SEQUENCE [LARGE SCALE GENOMIC DNA]</scope>
    <source>
        <strain evidence="9 10">ASD393</strain>
    </source>
</reference>
<dbReference type="Gene3D" id="3.90.1010.20">
    <property type="match status" value="1"/>
</dbReference>
<evidence type="ECO:0000256" key="3">
    <source>
        <dbReference type="ARBA" id="ARBA00008040"/>
    </source>
</evidence>
<comment type="similarity">
    <text evidence="3">Belongs to the FAD-dependent oxidoreductase 2 family. FRD/SDH subfamily.</text>
</comment>
<dbReference type="RefSeq" id="WP_152158585.1">
    <property type="nucleotide sequence ID" value="NZ_WEHX01000052.1"/>
</dbReference>
<name>A0A6I1EMU9_9BURK</name>
<evidence type="ECO:0000256" key="7">
    <source>
        <dbReference type="SAM" id="SignalP"/>
    </source>
</evidence>
<evidence type="ECO:0000256" key="1">
    <source>
        <dbReference type="ARBA" id="ARBA00001917"/>
    </source>
</evidence>
<feature type="domain" description="FMN-binding" evidence="8">
    <location>
        <begin position="37"/>
        <end position="111"/>
    </location>
</feature>
<feature type="signal peptide" evidence="7">
    <location>
        <begin position="1"/>
        <end position="23"/>
    </location>
</feature>
<dbReference type="OrthoDB" id="9806724at2"/>
<comment type="caution">
    <text evidence="9">The sequence shown here is derived from an EMBL/GenBank/DDBJ whole genome shotgun (WGS) entry which is preliminary data.</text>
</comment>
<organism evidence="9 10">
    <name type="scientific">Sutterella seckii</name>
    <dbReference type="NCBI Taxonomy" id="1944635"/>
    <lineage>
        <taxon>Bacteria</taxon>
        <taxon>Pseudomonadati</taxon>
        <taxon>Pseudomonadota</taxon>
        <taxon>Betaproteobacteria</taxon>
        <taxon>Burkholderiales</taxon>
        <taxon>Sutterellaceae</taxon>
        <taxon>Sutterella</taxon>
    </lineage>
</organism>
<evidence type="ECO:0000256" key="5">
    <source>
        <dbReference type="ARBA" id="ARBA00022827"/>
    </source>
</evidence>
<evidence type="ECO:0000256" key="4">
    <source>
        <dbReference type="ARBA" id="ARBA00022630"/>
    </source>
</evidence>
<dbReference type="InterPro" id="IPR007329">
    <property type="entry name" value="FMN-bd"/>
</dbReference>
<evidence type="ECO:0000256" key="6">
    <source>
        <dbReference type="ARBA" id="ARBA00023002"/>
    </source>
</evidence>
<dbReference type="GO" id="GO:0010181">
    <property type="term" value="F:FMN binding"/>
    <property type="evidence" value="ECO:0007669"/>
    <property type="project" value="InterPro"/>
</dbReference>
<feature type="chain" id="PRO_5026112638" evidence="7">
    <location>
        <begin position="24"/>
        <end position="600"/>
    </location>
</feature>
<dbReference type="SUPFAM" id="SSF51905">
    <property type="entry name" value="FAD/NAD(P)-binding domain"/>
    <property type="match status" value="1"/>
</dbReference>
<dbReference type="AlphaFoldDB" id="A0A6I1EMU9"/>
<comment type="cofactor">
    <cofactor evidence="2">
        <name>FAD</name>
        <dbReference type="ChEBI" id="CHEBI:57692"/>
    </cofactor>
</comment>
<keyword evidence="7" id="KW-0732">Signal</keyword>
<dbReference type="InterPro" id="IPR036188">
    <property type="entry name" value="FAD/NAD-bd_sf"/>
</dbReference>
<dbReference type="Gene3D" id="3.50.50.60">
    <property type="entry name" value="FAD/NAD(P)-binding domain"/>
    <property type="match status" value="1"/>
</dbReference>
<sequence>MQKFAKLGIALALGSVLAATASAAALKDGTWTGEGQGRNGAVVVEMTVKSGHIADVKVVKHSETAGISDAALARMPGEIVKAQSTGVDAVTGATMTSNGIKGAVANAIRAAGGDPAQFAAAVVTKKAAKKVIKENADIVVVGAGGSGISAAVKAETLGKKVILIEKMPTIGGATVLNAGTLIATGSKYQRDVMHETKDSPELAYKDIFRVGKNRNDPVLVKMVTEKVGGVVDWLIYDMKIPYGPAATQYPDHSANRQLGVKGRSVNFLHLMKDKFLGMGGKLMLETRAQEFIRDKSGRVIGVKATDAAGNTVELTSKAVILASGGYGADQSMLPPKMKNYLFYGVDGETGDGFKMATKIGAGTINLDLVKMYPQGVETRPHHGLAATASSTDTMKKSGAIYVNRDGKRFVDENAGLGVLTDKTIEQPGSIAYIVMDAAAWKQYVAKSLEDKLVPDAASLDQWTKIVNNGRPVMAVSNSLEDAAKTMGIDPKGLEAQVAHWNEMVKAGADKDFNRRITGGLGVGPYHIVEQKVRYQTTLGGLKADGGMRILDKAGKPIPGLYGAGCVVGGANGADSMTAMMNSWAIVSGVVAAETAAKDLK</sequence>
<dbReference type="PANTHER" id="PTHR43400:SF7">
    <property type="entry name" value="FAD-DEPENDENT OXIDOREDUCTASE 2 FAD BINDING DOMAIN-CONTAINING PROTEIN"/>
    <property type="match status" value="1"/>
</dbReference>
<dbReference type="InterPro" id="IPR003953">
    <property type="entry name" value="FAD-dep_OxRdtase_2_FAD-bd"/>
</dbReference>
<evidence type="ECO:0000256" key="2">
    <source>
        <dbReference type="ARBA" id="ARBA00001974"/>
    </source>
</evidence>
<keyword evidence="4" id="KW-0285">Flavoprotein</keyword>
<evidence type="ECO:0000313" key="10">
    <source>
        <dbReference type="Proteomes" id="UP000430564"/>
    </source>
</evidence>
<dbReference type="InterPro" id="IPR027477">
    <property type="entry name" value="Succ_DH/fumarate_Rdtase_cat_sf"/>
</dbReference>
<dbReference type="Proteomes" id="UP000430564">
    <property type="component" value="Unassembled WGS sequence"/>
</dbReference>
<dbReference type="InterPro" id="IPR050315">
    <property type="entry name" value="FAD-oxidoreductase_2"/>
</dbReference>
<proteinExistence type="inferred from homology"/>
<dbReference type="SUPFAM" id="SSF56425">
    <property type="entry name" value="Succinate dehydrogenase/fumarate reductase flavoprotein, catalytic domain"/>
    <property type="match status" value="1"/>
</dbReference>
<dbReference type="PRINTS" id="PR00368">
    <property type="entry name" value="FADPNR"/>
</dbReference>
<dbReference type="Gene3D" id="3.90.700.10">
    <property type="entry name" value="Succinate dehydrogenase/fumarate reductase flavoprotein, catalytic domain"/>
    <property type="match status" value="1"/>
</dbReference>
<evidence type="ECO:0000259" key="8">
    <source>
        <dbReference type="SMART" id="SM00900"/>
    </source>
</evidence>
<keyword evidence="5" id="KW-0274">FAD</keyword>
<dbReference type="GO" id="GO:0016020">
    <property type="term" value="C:membrane"/>
    <property type="evidence" value="ECO:0007669"/>
    <property type="project" value="InterPro"/>
</dbReference>
<keyword evidence="6" id="KW-0560">Oxidoreductase</keyword>
<accession>A0A6I1EMU9</accession>
<dbReference type="GO" id="GO:0016491">
    <property type="term" value="F:oxidoreductase activity"/>
    <property type="evidence" value="ECO:0007669"/>
    <property type="project" value="UniProtKB-KW"/>
</dbReference>
<gene>
    <name evidence="9" type="ORF">GBM95_07840</name>
</gene>
<comment type="cofactor">
    <cofactor evidence="1">
        <name>FMN</name>
        <dbReference type="ChEBI" id="CHEBI:58210"/>
    </cofactor>
</comment>
<dbReference type="EMBL" id="WEHX01000052">
    <property type="protein sequence ID" value="KAB7657840.1"/>
    <property type="molecule type" value="Genomic_DNA"/>
</dbReference>
<evidence type="ECO:0000313" key="9">
    <source>
        <dbReference type="EMBL" id="KAB7657840.1"/>
    </source>
</evidence>
<dbReference type="PANTHER" id="PTHR43400">
    <property type="entry name" value="FUMARATE REDUCTASE"/>
    <property type="match status" value="1"/>
</dbReference>
<protein>
    <submittedName>
        <fullName evidence="9">FAD-dependent oxidoreductase</fullName>
    </submittedName>
</protein>